<evidence type="ECO:0000256" key="1">
    <source>
        <dbReference type="ARBA" id="ARBA00006464"/>
    </source>
</evidence>
<evidence type="ECO:0000256" key="2">
    <source>
        <dbReference type="ARBA" id="ARBA00023169"/>
    </source>
</evidence>
<evidence type="ECO:0000313" key="6">
    <source>
        <dbReference type="Proteomes" id="UP000048908"/>
    </source>
</evidence>
<evidence type="ECO:0000259" key="4">
    <source>
        <dbReference type="Pfam" id="PF02397"/>
    </source>
</evidence>
<accession>A0A0M6XY03</accession>
<dbReference type="STRING" id="282197.SAMN04488517_11711"/>
<keyword evidence="3" id="KW-0472">Membrane</keyword>
<proteinExistence type="inferred from homology"/>
<dbReference type="RefSeq" id="WP_055684159.1">
    <property type="nucleotide sequence ID" value="NZ_CXPG01000026.1"/>
</dbReference>
<feature type="transmembrane region" description="Helical" evidence="3">
    <location>
        <begin position="20"/>
        <end position="43"/>
    </location>
</feature>
<dbReference type="PANTHER" id="PTHR30576">
    <property type="entry name" value="COLANIC BIOSYNTHESIS UDP-GLUCOSE LIPID CARRIER TRANSFERASE"/>
    <property type="match status" value="1"/>
</dbReference>
<dbReference type="InterPro" id="IPR003362">
    <property type="entry name" value="Bact_transf"/>
</dbReference>
<keyword evidence="3" id="KW-1133">Transmembrane helix</keyword>
<dbReference type="GO" id="GO:0000271">
    <property type="term" value="P:polysaccharide biosynthetic process"/>
    <property type="evidence" value="ECO:0007669"/>
    <property type="project" value="UniProtKB-KW"/>
</dbReference>
<keyword evidence="5" id="KW-0808">Transferase</keyword>
<keyword evidence="3" id="KW-0812">Transmembrane</keyword>
<name>A0A0M6XY03_9RHOB</name>
<sequence length="328" mass="36157">MRPAVGFRSTSPRLYRLYNVVFAIALLVLFAPLLLLIAGMLAVTQGPKVLYRGPRIGKDKRQFQIIKFRTLCPDRARTVTADRTLPADANIETPLGKFFRETRLDELPQLLNIVKGDMNICGPRPVRAEIAAIEGRRIPDYDLRFDVRPGLIGPTQACFGHSASKRLRARMNNRAVRRPVSIGAELALLGRIGLSILQRLSGKIETAAGRLGRREGAAPLDIWLSDDAGEVRVPVLRIDLRSVTLARPPVAQPVVPLSIRLQSGAVRRARVRLTPTETRGLFAYEAADELSAFVIERYALSRVVIPPRVARVASPGAQPDMVARQMGA</sequence>
<gene>
    <name evidence="5" type="primary">pglC_2</name>
    <name evidence="5" type="ORF">JAN5088_03590</name>
</gene>
<keyword evidence="2" id="KW-0270">Exopolysaccharide synthesis</keyword>
<organism evidence="5 6">
    <name type="scientific">Jannaschia rubra</name>
    <dbReference type="NCBI Taxonomy" id="282197"/>
    <lineage>
        <taxon>Bacteria</taxon>
        <taxon>Pseudomonadati</taxon>
        <taxon>Pseudomonadota</taxon>
        <taxon>Alphaproteobacteria</taxon>
        <taxon>Rhodobacterales</taxon>
        <taxon>Roseobacteraceae</taxon>
        <taxon>Jannaschia</taxon>
    </lineage>
</organism>
<evidence type="ECO:0000313" key="5">
    <source>
        <dbReference type="EMBL" id="CTQ34794.1"/>
    </source>
</evidence>
<dbReference type="OrthoDB" id="9808602at2"/>
<dbReference type="EMBL" id="CXPG01000026">
    <property type="protein sequence ID" value="CTQ34794.1"/>
    <property type="molecule type" value="Genomic_DNA"/>
</dbReference>
<reference evidence="5 6" key="1">
    <citation type="submission" date="2015-07" db="EMBL/GenBank/DDBJ databases">
        <authorList>
            <person name="Noorani M."/>
        </authorList>
    </citation>
    <scope>NUCLEOTIDE SEQUENCE [LARGE SCALE GENOMIC DNA]</scope>
    <source>
        <strain evidence="5 6">CECT 5088</strain>
    </source>
</reference>
<dbReference type="AlphaFoldDB" id="A0A0M6XY03"/>
<evidence type="ECO:0000256" key="3">
    <source>
        <dbReference type="SAM" id="Phobius"/>
    </source>
</evidence>
<dbReference type="EC" id="2.7.8.36" evidence="5"/>
<comment type="similarity">
    <text evidence="1">Belongs to the bacterial sugar transferase family.</text>
</comment>
<dbReference type="PANTHER" id="PTHR30576:SF0">
    <property type="entry name" value="UNDECAPRENYL-PHOSPHATE N-ACETYLGALACTOSAMINYL 1-PHOSPHATE TRANSFERASE-RELATED"/>
    <property type="match status" value="1"/>
</dbReference>
<dbReference type="GO" id="GO:0102334">
    <property type="term" value="F:N,N'-diacetylbacilliosaminyl-1-phosphate transferase activity"/>
    <property type="evidence" value="ECO:0007669"/>
    <property type="project" value="UniProtKB-EC"/>
</dbReference>
<protein>
    <submittedName>
        <fullName evidence="5">Undecaprenyl phosphate N,N'-diacetylbacillosamine 1-phosphate transferase</fullName>
        <ecNumber evidence="5">2.7.8.36</ecNumber>
    </submittedName>
</protein>
<dbReference type="Proteomes" id="UP000048908">
    <property type="component" value="Unassembled WGS sequence"/>
</dbReference>
<feature type="domain" description="Bacterial sugar transferase" evidence="4">
    <location>
        <begin position="16"/>
        <end position="168"/>
    </location>
</feature>
<dbReference type="Pfam" id="PF02397">
    <property type="entry name" value="Bac_transf"/>
    <property type="match status" value="1"/>
</dbReference>
<keyword evidence="6" id="KW-1185">Reference proteome</keyword>